<dbReference type="SUPFAM" id="SSF109854">
    <property type="entry name" value="DinB/YfiT-like putative metalloenzymes"/>
    <property type="match status" value="1"/>
</dbReference>
<protein>
    <recommendedName>
        <fullName evidence="1">Mycothiol-dependent maleylpyruvate isomerase metal-binding domain-containing protein</fullName>
    </recommendedName>
</protein>
<evidence type="ECO:0000313" key="2">
    <source>
        <dbReference type="EMBL" id="MBE1487544.1"/>
    </source>
</evidence>
<evidence type="ECO:0000259" key="1">
    <source>
        <dbReference type="Pfam" id="PF11716"/>
    </source>
</evidence>
<dbReference type="InterPro" id="IPR036527">
    <property type="entry name" value="SCP2_sterol-bd_dom_sf"/>
</dbReference>
<dbReference type="RefSeq" id="WP_225945550.1">
    <property type="nucleotide sequence ID" value="NZ_JADBEB010000001.1"/>
</dbReference>
<reference evidence="2" key="1">
    <citation type="submission" date="2020-10" db="EMBL/GenBank/DDBJ databases">
        <title>Sequencing the genomes of 1000 actinobacteria strains.</title>
        <authorList>
            <person name="Klenk H.-P."/>
        </authorList>
    </citation>
    <scope>NUCLEOTIDE SEQUENCE</scope>
    <source>
        <strain evidence="2">DSM 46832</strain>
    </source>
</reference>
<comment type="caution">
    <text evidence="2">The sequence shown here is derived from an EMBL/GenBank/DDBJ whole genome shotgun (WGS) entry which is preliminary data.</text>
</comment>
<dbReference type="InterPro" id="IPR034660">
    <property type="entry name" value="DinB/YfiT-like"/>
</dbReference>
<dbReference type="Proteomes" id="UP000649753">
    <property type="component" value="Unassembled WGS sequence"/>
</dbReference>
<keyword evidence="3" id="KW-1185">Reference proteome</keyword>
<dbReference type="GO" id="GO:0046872">
    <property type="term" value="F:metal ion binding"/>
    <property type="evidence" value="ECO:0007669"/>
    <property type="project" value="InterPro"/>
</dbReference>
<dbReference type="SUPFAM" id="SSF55718">
    <property type="entry name" value="SCP-like"/>
    <property type="match status" value="1"/>
</dbReference>
<feature type="domain" description="Mycothiol-dependent maleylpyruvate isomerase metal-binding" evidence="1">
    <location>
        <begin position="16"/>
        <end position="156"/>
    </location>
</feature>
<organism evidence="2 3">
    <name type="scientific">Plantactinospora soyae</name>
    <dbReference type="NCBI Taxonomy" id="1544732"/>
    <lineage>
        <taxon>Bacteria</taxon>
        <taxon>Bacillati</taxon>
        <taxon>Actinomycetota</taxon>
        <taxon>Actinomycetes</taxon>
        <taxon>Micromonosporales</taxon>
        <taxon>Micromonosporaceae</taxon>
        <taxon>Plantactinospora</taxon>
    </lineage>
</organism>
<dbReference type="Gene3D" id="1.20.120.450">
    <property type="entry name" value="dinb family like domain"/>
    <property type="match status" value="1"/>
</dbReference>
<gene>
    <name evidence="2" type="ORF">H4W31_003182</name>
</gene>
<accession>A0A927R5I8</accession>
<name>A0A927R5I8_9ACTN</name>
<dbReference type="InterPro" id="IPR024344">
    <property type="entry name" value="MDMPI_metal-binding"/>
</dbReference>
<dbReference type="EMBL" id="JADBEB010000001">
    <property type="protein sequence ID" value="MBE1487544.1"/>
    <property type="molecule type" value="Genomic_DNA"/>
</dbReference>
<dbReference type="AlphaFoldDB" id="A0A927R5I8"/>
<sequence>MIISDRQWVETRDAMRRAGDRFADLLAAVPAPAAPATRSWSVEQTAAHMVSLAWACETIVEPGSGTGRDAELDSQLRGTQVDTVRDLNDLLLRQYLLERDLAPLAVRLREHVRAVLRATDGRDPTEAVDWLGGSRLPLGGLLAHLTNELLIHGWDISRAGSLRWDIPPRDAGLFIELFLVGVTSYGYGALLDSTAPPTPRRIAVQFRSRHTIPVTIVLDGTGRYDGNRNRVTVAEPGPGDDVRLSFDPPTLNLVLFGRMSRLRAALTGKLVVRGPRPWLLPAFLRTVHMPDN</sequence>
<evidence type="ECO:0000313" key="3">
    <source>
        <dbReference type="Proteomes" id="UP000649753"/>
    </source>
</evidence>
<proteinExistence type="predicted"/>
<dbReference type="Pfam" id="PF11716">
    <property type="entry name" value="MDMPI_N"/>
    <property type="match status" value="1"/>
</dbReference>